<keyword evidence="3" id="KW-1185">Reference proteome</keyword>
<dbReference type="InterPro" id="IPR036237">
    <property type="entry name" value="Xyl_isomerase-like_sf"/>
</dbReference>
<comment type="caution">
    <text evidence="2">The sequence shown here is derived from an EMBL/GenBank/DDBJ whole genome shotgun (WGS) entry which is preliminary data.</text>
</comment>
<dbReference type="Gene3D" id="3.20.20.150">
    <property type="entry name" value="Divalent-metal-dependent TIM barrel enzymes"/>
    <property type="match status" value="1"/>
</dbReference>
<evidence type="ECO:0000313" key="3">
    <source>
        <dbReference type="Proteomes" id="UP000608154"/>
    </source>
</evidence>
<evidence type="ECO:0000313" key="2">
    <source>
        <dbReference type="EMBL" id="GGB85784.1"/>
    </source>
</evidence>
<dbReference type="PROSITE" id="PS51257">
    <property type="entry name" value="PROKAR_LIPOPROTEIN"/>
    <property type="match status" value="1"/>
</dbReference>
<accession>A0A916TNN8</accession>
<dbReference type="InterPro" id="IPR050312">
    <property type="entry name" value="IolE/XylAMocC-like"/>
</dbReference>
<dbReference type="InterPro" id="IPR006311">
    <property type="entry name" value="TAT_signal"/>
</dbReference>
<dbReference type="SUPFAM" id="SSF51658">
    <property type="entry name" value="Xylose isomerase-like"/>
    <property type="match status" value="1"/>
</dbReference>
<dbReference type="EMBL" id="BMHK01000001">
    <property type="protein sequence ID" value="GGB85784.1"/>
    <property type="molecule type" value="Genomic_DNA"/>
</dbReference>
<proteinExistence type="predicted"/>
<dbReference type="InterPro" id="IPR013022">
    <property type="entry name" value="Xyl_isomerase-like_TIM-brl"/>
</dbReference>
<sequence length="321" mass="34608">MTKLDRRQVLSKIAAAGLGAALTGCTHMADPMPFFDQKHRRIGLQLYTLGDDAGADLDATFAQVAKIGYRDIELPGLYGQSPAAIAAAARRAGVEISSLHLAVSTRSGVEGLSLASPPDAIAAALGELGAARAVMPIALFPEGMQPREGETPQQMIARSFAAVGSDIWFRTAAKLNETAAALRPHGIRLGYHNHNLEFAPLGRENGWDILTRECEPRLVDFEVDTGWVATAGIDVAGFIRRYGERITQLHVKDVAVGGKVNFALAMEPAEVGAGALDWPSIFTAARDAGVQHYYVEQEPPFSIPRFEAIRRAYSYLDRLTV</sequence>
<dbReference type="PROSITE" id="PS51318">
    <property type="entry name" value="TAT"/>
    <property type="match status" value="1"/>
</dbReference>
<dbReference type="PANTHER" id="PTHR12110">
    <property type="entry name" value="HYDROXYPYRUVATE ISOMERASE"/>
    <property type="match status" value="1"/>
</dbReference>
<evidence type="ECO:0000259" key="1">
    <source>
        <dbReference type="Pfam" id="PF01261"/>
    </source>
</evidence>
<protein>
    <submittedName>
        <fullName evidence="2">Xylose isomerase</fullName>
    </submittedName>
</protein>
<keyword evidence="2" id="KW-0413">Isomerase</keyword>
<dbReference type="Pfam" id="PF01261">
    <property type="entry name" value="AP_endonuc_2"/>
    <property type="match status" value="1"/>
</dbReference>
<reference evidence="2" key="1">
    <citation type="journal article" date="2014" name="Int. J. Syst. Evol. Microbiol.">
        <title>Complete genome sequence of Corynebacterium casei LMG S-19264T (=DSM 44701T), isolated from a smear-ripened cheese.</title>
        <authorList>
            <consortium name="US DOE Joint Genome Institute (JGI-PGF)"/>
            <person name="Walter F."/>
            <person name="Albersmeier A."/>
            <person name="Kalinowski J."/>
            <person name="Ruckert C."/>
        </authorList>
    </citation>
    <scope>NUCLEOTIDE SEQUENCE</scope>
    <source>
        <strain evidence="2">CGMCC 1.15095</strain>
    </source>
</reference>
<feature type="domain" description="Xylose isomerase-like TIM barrel" evidence="1">
    <location>
        <begin position="61"/>
        <end position="315"/>
    </location>
</feature>
<reference evidence="2" key="2">
    <citation type="submission" date="2020-09" db="EMBL/GenBank/DDBJ databases">
        <authorList>
            <person name="Sun Q."/>
            <person name="Zhou Y."/>
        </authorList>
    </citation>
    <scope>NUCLEOTIDE SEQUENCE</scope>
    <source>
        <strain evidence="2">CGMCC 1.15095</strain>
    </source>
</reference>
<dbReference type="Proteomes" id="UP000608154">
    <property type="component" value="Unassembled WGS sequence"/>
</dbReference>
<gene>
    <name evidence="2" type="ORF">GCM10011494_00070</name>
</gene>
<name>A0A916TNN8_9SPHN</name>
<dbReference type="AlphaFoldDB" id="A0A916TNN8"/>
<dbReference type="GO" id="GO:0016853">
    <property type="term" value="F:isomerase activity"/>
    <property type="evidence" value="ECO:0007669"/>
    <property type="project" value="UniProtKB-KW"/>
</dbReference>
<dbReference type="PANTHER" id="PTHR12110:SF41">
    <property type="entry name" value="INOSOSE DEHYDRATASE"/>
    <property type="match status" value="1"/>
</dbReference>
<organism evidence="2 3">
    <name type="scientific">Novosphingobium endophyticum</name>
    <dbReference type="NCBI Taxonomy" id="1955250"/>
    <lineage>
        <taxon>Bacteria</taxon>
        <taxon>Pseudomonadati</taxon>
        <taxon>Pseudomonadota</taxon>
        <taxon>Alphaproteobacteria</taxon>
        <taxon>Sphingomonadales</taxon>
        <taxon>Sphingomonadaceae</taxon>
        <taxon>Novosphingobium</taxon>
    </lineage>
</organism>